<proteinExistence type="predicted"/>
<dbReference type="AlphaFoldDB" id="W7XGA1"/>
<keyword evidence="1 2" id="KW-0812">Transmembrane</keyword>
<reference evidence="2" key="2">
    <citation type="submission" date="2014-02" db="EMBL/GenBank/DDBJ databases">
        <title>Annotation update of Tetrahymena thermophila SB210.</title>
        <authorList>
            <person name="Bidwell S."/>
            <person name="Michalis H.M."/>
            <person name="Zafar N."/>
            <person name="Joardar V."/>
            <person name="Miao W."/>
            <person name="Russ C."/>
            <person name="Eisen J."/>
            <person name="Wu M."/>
            <person name="Wu D."/>
            <person name="Nierman W."/>
            <person name="Orias E."/>
            <person name="Delcher A."/>
            <person name="Salzberg S."/>
            <person name="Coyne R."/>
        </authorList>
    </citation>
    <scope>NUCLEOTIDE SEQUENCE</scope>
    <source>
        <strain evidence="2">SB210</strain>
    </source>
</reference>
<keyword evidence="3" id="KW-1185">Reference proteome</keyword>
<sequence>MKRYFYSKCLFEIQNKVDTRRYQIYRFNFCFYNQFRRRGYKYLVENQQQVKQVRLLDLPFNLNKFFNNFFYGLLIIQVYFYLFLMANKVFRSKKFFTFQTYKQINKQIKIQENRKNKKDKIRFFFYQLHVQLTQNIQGGIKLQIQQSQLILKKKNKNIISKFIFKCEQQESQKEEGSRSKFYIILLLIILNQEQHTNNTDQYNQQVCQLVTQI</sequence>
<protein>
    <submittedName>
        <fullName evidence="2">Transmembrane protein, putative</fullName>
    </submittedName>
</protein>
<gene>
    <name evidence="2" type="ORF">TTHERM_001125131</name>
</gene>
<keyword evidence="1" id="KW-1133">Transmembrane helix</keyword>
<organism evidence="2 3">
    <name type="scientific">Tetrahymena thermophila (strain SB210)</name>
    <dbReference type="NCBI Taxonomy" id="312017"/>
    <lineage>
        <taxon>Eukaryota</taxon>
        <taxon>Sar</taxon>
        <taxon>Alveolata</taxon>
        <taxon>Ciliophora</taxon>
        <taxon>Intramacronucleata</taxon>
        <taxon>Oligohymenophorea</taxon>
        <taxon>Hymenostomatida</taxon>
        <taxon>Tetrahymenina</taxon>
        <taxon>Tetrahymenidae</taxon>
        <taxon>Tetrahymena</taxon>
    </lineage>
</organism>
<dbReference type="EMBL" id="GG662450">
    <property type="protein sequence ID" value="EWS71879.1"/>
    <property type="molecule type" value="Genomic_DNA"/>
</dbReference>
<dbReference type="RefSeq" id="XP_012655583.1">
    <property type="nucleotide sequence ID" value="XM_012800129.1"/>
</dbReference>
<evidence type="ECO:0000256" key="1">
    <source>
        <dbReference type="SAM" id="Phobius"/>
    </source>
</evidence>
<evidence type="ECO:0000313" key="3">
    <source>
        <dbReference type="Proteomes" id="UP000009168"/>
    </source>
</evidence>
<keyword evidence="1" id="KW-0472">Membrane</keyword>
<reference evidence="2" key="1">
    <citation type="submission" date="2008-09" db="EMBL/GenBank/DDBJ databases">
        <authorList>
            <person name="Eisen J.A."/>
            <person name="Wu M."/>
            <person name="Wu D."/>
            <person name="Nierman W.C."/>
            <person name="Orias E."/>
            <person name="Delcher A.L."/>
            <person name="Salzberg S.L."/>
        </authorList>
    </citation>
    <scope>NUCLEOTIDE SEQUENCE</scope>
    <source>
        <strain evidence="2">SB210</strain>
    </source>
</reference>
<evidence type="ECO:0000313" key="2">
    <source>
        <dbReference type="EMBL" id="EWS71879.1"/>
    </source>
</evidence>
<dbReference type="InParanoid" id="W7XGA1"/>
<dbReference type="KEGG" id="tet:TTHERM_001125131"/>
<name>W7XGA1_TETTS</name>
<accession>W7XGA1</accession>
<dbReference type="Proteomes" id="UP000009168">
    <property type="component" value="Unassembled WGS sequence"/>
</dbReference>
<dbReference type="GeneID" id="24441763"/>
<feature type="transmembrane region" description="Helical" evidence="1">
    <location>
        <begin position="65"/>
        <end position="84"/>
    </location>
</feature>